<dbReference type="PANTHER" id="PTHR37422">
    <property type="entry name" value="TEICHURONIC ACID BIOSYNTHESIS PROTEIN TUAE"/>
    <property type="match status" value="1"/>
</dbReference>
<dbReference type="PANTHER" id="PTHR37422:SF17">
    <property type="entry name" value="O-ANTIGEN LIGASE"/>
    <property type="match status" value="1"/>
</dbReference>
<keyword evidence="2 5" id="KW-0812">Transmembrane</keyword>
<feature type="transmembrane region" description="Helical" evidence="5">
    <location>
        <begin position="12"/>
        <end position="32"/>
    </location>
</feature>
<comment type="subcellular location">
    <subcellularLocation>
        <location evidence="1">Membrane</location>
        <topology evidence="1">Multi-pass membrane protein</topology>
    </subcellularLocation>
</comment>
<gene>
    <name evidence="7" type="ORF">COT24_02200</name>
</gene>
<feature type="domain" description="O-antigen ligase-related" evidence="6">
    <location>
        <begin position="226"/>
        <end position="374"/>
    </location>
</feature>
<evidence type="ECO:0000256" key="4">
    <source>
        <dbReference type="ARBA" id="ARBA00023136"/>
    </source>
</evidence>
<feature type="transmembrane region" description="Helical" evidence="5">
    <location>
        <begin position="44"/>
        <end position="65"/>
    </location>
</feature>
<evidence type="ECO:0000259" key="6">
    <source>
        <dbReference type="Pfam" id="PF04932"/>
    </source>
</evidence>
<reference evidence="7 8" key="1">
    <citation type="submission" date="2017-09" db="EMBL/GenBank/DDBJ databases">
        <title>Depth-based differentiation of microbial function through sediment-hosted aquifers and enrichment of novel symbionts in the deep terrestrial subsurface.</title>
        <authorList>
            <person name="Probst A.J."/>
            <person name="Ladd B."/>
            <person name="Jarett J.K."/>
            <person name="Geller-Mcgrath D.E."/>
            <person name="Sieber C.M."/>
            <person name="Emerson J.B."/>
            <person name="Anantharaman K."/>
            <person name="Thomas B.C."/>
            <person name="Malmstrom R."/>
            <person name="Stieglmeier M."/>
            <person name="Klingl A."/>
            <person name="Woyke T."/>
            <person name="Ryan C.M."/>
            <person name="Banfield J.F."/>
        </authorList>
    </citation>
    <scope>NUCLEOTIDE SEQUENCE [LARGE SCALE GENOMIC DNA]</scope>
    <source>
        <strain evidence="7">CG08_land_8_20_14_0_20_40_16</strain>
    </source>
</reference>
<proteinExistence type="predicted"/>
<protein>
    <recommendedName>
        <fullName evidence="6">O-antigen ligase-related domain-containing protein</fullName>
    </recommendedName>
</protein>
<feature type="transmembrane region" description="Helical" evidence="5">
    <location>
        <begin position="133"/>
        <end position="151"/>
    </location>
</feature>
<sequence length="444" mass="51013">MNKKTLQKILEWGIYLWVFLLPWQTRLIINAGKLNGDPWEYGTISLYGLDILLLFLVILRIIIGAEKKHFLISSKNSVSFWYILFGFLAIGFLSVYWAGDSSLALYGFVKLAEGIILFWLITTSVFKLTKISIAYVFAAVAQSLVGIYQFVFQSSFGSKWLGMNSLEIAASGTSVIETSTNRFLRAYGSFPHPNILAGFLLIGLFLIIGLYLQTKRKERHFLILVGLVIIVAGFFCTFSRAAWLVFGISLFFLLGVVDPRKYFREWHRSILKLVGVVAMVFLVFALLYPQTIITRFSLQERLEKLSISQRTNYYQDAFNLIQKHPLSGVGLNNYTLAVNYEVDSSLSGQEYQPVHNVYLLVLSELGIFGLLIFLFLIFQVLKEGWRALVRRSFPNSDNWFSVYLVILIAVFILFLFDHYFWTLSVGIMLFWLMVGLWQEALYKE</sequence>
<organism evidence="7 8">
    <name type="scientific">Candidatus Kerfeldbacteria bacterium CG08_land_8_20_14_0_20_40_16</name>
    <dbReference type="NCBI Taxonomy" id="2014244"/>
    <lineage>
        <taxon>Bacteria</taxon>
        <taxon>Candidatus Kerfeldiibacteriota</taxon>
    </lineage>
</organism>
<dbReference type="Proteomes" id="UP000231542">
    <property type="component" value="Unassembled WGS sequence"/>
</dbReference>
<keyword evidence="3 5" id="KW-1133">Transmembrane helix</keyword>
<name>A0A2H0YY77_9BACT</name>
<keyword evidence="4 5" id="KW-0472">Membrane</keyword>
<evidence type="ECO:0000313" key="8">
    <source>
        <dbReference type="Proteomes" id="UP000231542"/>
    </source>
</evidence>
<dbReference type="GO" id="GO:0016020">
    <property type="term" value="C:membrane"/>
    <property type="evidence" value="ECO:0007669"/>
    <property type="project" value="UniProtKB-SubCell"/>
</dbReference>
<feature type="transmembrane region" description="Helical" evidence="5">
    <location>
        <begin position="269"/>
        <end position="288"/>
    </location>
</feature>
<feature type="transmembrane region" description="Helical" evidence="5">
    <location>
        <begin position="219"/>
        <end position="235"/>
    </location>
</feature>
<evidence type="ECO:0000256" key="5">
    <source>
        <dbReference type="SAM" id="Phobius"/>
    </source>
</evidence>
<evidence type="ECO:0000313" key="7">
    <source>
        <dbReference type="EMBL" id="PIS42693.1"/>
    </source>
</evidence>
<dbReference type="AlphaFoldDB" id="A0A2H0YY77"/>
<dbReference type="EMBL" id="PEXU01000026">
    <property type="protein sequence ID" value="PIS42693.1"/>
    <property type="molecule type" value="Genomic_DNA"/>
</dbReference>
<dbReference type="InterPro" id="IPR051533">
    <property type="entry name" value="WaaL-like"/>
</dbReference>
<evidence type="ECO:0000256" key="3">
    <source>
        <dbReference type="ARBA" id="ARBA00022989"/>
    </source>
</evidence>
<feature type="transmembrane region" description="Helical" evidence="5">
    <location>
        <begin position="399"/>
        <end position="416"/>
    </location>
</feature>
<feature type="transmembrane region" description="Helical" evidence="5">
    <location>
        <begin position="357"/>
        <end position="378"/>
    </location>
</feature>
<dbReference type="InterPro" id="IPR007016">
    <property type="entry name" value="O-antigen_ligase-rel_domated"/>
</dbReference>
<evidence type="ECO:0000256" key="1">
    <source>
        <dbReference type="ARBA" id="ARBA00004141"/>
    </source>
</evidence>
<feature type="transmembrane region" description="Helical" evidence="5">
    <location>
        <begin position="241"/>
        <end position="257"/>
    </location>
</feature>
<comment type="caution">
    <text evidence="7">The sequence shown here is derived from an EMBL/GenBank/DDBJ whole genome shotgun (WGS) entry which is preliminary data.</text>
</comment>
<feature type="transmembrane region" description="Helical" evidence="5">
    <location>
        <begin position="422"/>
        <end position="442"/>
    </location>
</feature>
<feature type="transmembrane region" description="Helical" evidence="5">
    <location>
        <begin position="103"/>
        <end position="121"/>
    </location>
</feature>
<accession>A0A2H0YY77</accession>
<feature type="transmembrane region" description="Helical" evidence="5">
    <location>
        <begin position="77"/>
        <end position="97"/>
    </location>
</feature>
<dbReference type="Pfam" id="PF04932">
    <property type="entry name" value="Wzy_C"/>
    <property type="match status" value="1"/>
</dbReference>
<feature type="transmembrane region" description="Helical" evidence="5">
    <location>
        <begin position="195"/>
        <end position="212"/>
    </location>
</feature>
<evidence type="ECO:0000256" key="2">
    <source>
        <dbReference type="ARBA" id="ARBA00022692"/>
    </source>
</evidence>